<dbReference type="EMBL" id="SDRB02006787">
    <property type="protein sequence ID" value="THG12001.1"/>
    <property type="molecule type" value="Genomic_DNA"/>
</dbReference>
<dbReference type="PROSITE" id="PS51043">
    <property type="entry name" value="DDHD"/>
    <property type="match status" value="1"/>
</dbReference>
<comment type="caution">
    <text evidence="4">The sequence shown here is derived from an EMBL/GenBank/DDBJ whole genome shotgun (WGS) entry which is preliminary data.</text>
</comment>
<dbReference type="GO" id="GO:0005737">
    <property type="term" value="C:cytoplasm"/>
    <property type="evidence" value="ECO:0007669"/>
    <property type="project" value="TreeGrafter"/>
</dbReference>
<dbReference type="InterPro" id="IPR058055">
    <property type="entry name" value="PA-PLA1"/>
</dbReference>
<dbReference type="InterPro" id="IPR004177">
    <property type="entry name" value="DDHD_dom"/>
</dbReference>
<evidence type="ECO:0000313" key="5">
    <source>
        <dbReference type="Proteomes" id="UP000306102"/>
    </source>
</evidence>
<keyword evidence="2" id="KW-0472">Membrane</keyword>
<dbReference type="AlphaFoldDB" id="A0A4S4E7H0"/>
<dbReference type="Pfam" id="PF02862">
    <property type="entry name" value="DDHD"/>
    <property type="match status" value="1"/>
</dbReference>
<evidence type="ECO:0000259" key="3">
    <source>
        <dbReference type="PROSITE" id="PS51043"/>
    </source>
</evidence>
<feature type="domain" description="DDHD" evidence="3">
    <location>
        <begin position="821"/>
        <end position="1017"/>
    </location>
</feature>
<reference evidence="4 5" key="1">
    <citation type="journal article" date="2018" name="Proc. Natl. Acad. Sci. U.S.A.">
        <title>Draft genome sequence of Camellia sinensis var. sinensis provides insights into the evolution of the tea genome and tea quality.</title>
        <authorList>
            <person name="Wei C."/>
            <person name="Yang H."/>
            <person name="Wang S."/>
            <person name="Zhao J."/>
            <person name="Liu C."/>
            <person name="Gao L."/>
            <person name="Xia E."/>
            <person name="Lu Y."/>
            <person name="Tai Y."/>
            <person name="She G."/>
            <person name="Sun J."/>
            <person name="Cao H."/>
            <person name="Tong W."/>
            <person name="Gao Q."/>
            <person name="Li Y."/>
            <person name="Deng W."/>
            <person name="Jiang X."/>
            <person name="Wang W."/>
            <person name="Chen Q."/>
            <person name="Zhang S."/>
            <person name="Li H."/>
            <person name="Wu J."/>
            <person name="Wang P."/>
            <person name="Li P."/>
            <person name="Shi C."/>
            <person name="Zheng F."/>
            <person name="Jian J."/>
            <person name="Huang B."/>
            <person name="Shan D."/>
            <person name="Shi M."/>
            <person name="Fang C."/>
            <person name="Yue Y."/>
            <person name="Li F."/>
            <person name="Li D."/>
            <person name="Wei S."/>
            <person name="Han B."/>
            <person name="Jiang C."/>
            <person name="Yin Y."/>
            <person name="Xia T."/>
            <person name="Zhang Z."/>
            <person name="Bennetzen J.L."/>
            <person name="Zhao S."/>
            <person name="Wan X."/>
        </authorList>
    </citation>
    <scope>NUCLEOTIDE SEQUENCE [LARGE SCALE GENOMIC DNA]</scope>
    <source>
        <strain evidence="5">cv. Shuchazao</strain>
        <tissue evidence="4">Leaf</tissue>
    </source>
</reference>
<dbReference type="SMART" id="SM01127">
    <property type="entry name" value="DDHD"/>
    <property type="match status" value="1"/>
</dbReference>
<sequence length="1076" mass="122109">MDGISGKCEVEAGASVPEATSSHGIEETNPERLKNTPSNIRRLANEIQQCEGRQKYLTQTTSPSDGGDVRWYFCKVPLGDNELAASLPRTEIVGKGDYFRFAMRDSLAIEASFLQREEELLSSWWKEYAECSEGPMGHPSSSSKLNSQPKSSYLESEQSSQLYEFEEERVGVPVKGGLYEVDLVKRHCFPVYWNGENRRVLRGHWFARKGGLDWLPLREDVSEQLEFAYRSQVWHRRTFQPSGLFASRIDLQGSTPGLHVLFTGEDDTWEAWLNVDASGFSSVISLRGNGIMLRRGYAASQSLKPTQDELRQQKEEEMDDYCSQVPVQHVVFMVHGIGQRLEKSNLVDDVATFREVTTNLAERHLSSYQLGTQRVLFIPCQQILVNWYCLCCGAAKSIDHLLIHFPVALRLWMLVVVTFGLVWFGFNRHCGGYVAELGEGGKVGRRCRKPWLLAFHCFDVWRKGLKLSGESAVEKITLDGVRGLRVMLSATVHDVLYYMSPIYCQDIINSAAGSRQQYAITRNSILILLSVLLFSYFAPFVYSLLKELDELSFMVSNQLNRLYLKFLKRNPGYDGKVSLYGHSLGSVISYDIICHQENLSSPFPMDWIYKEHTRNEEFSPTINNQPPECNFTSNQDKNGSLNNETKSMVGPIREDNASEQPSLPVLEKEHAEESSVPAGSSVTLDLDDPSVRAVDPKQPNGISSLEKDVQDQVSDLRGMLSSKRNDFNEASSMNYEILVAGSEEVSEGVFESDKDKAIKLLREEVIDSLKARNTELEYQCGGKGNEVVPTTITNQPDSGKLPPGEIDMAECYTPYIKYTKLEFEVDTFFAAGSPLGVFLALRNIRIGIGKGKEYWEEENISEEMPACRQMFNIFHPFDPVAYRIEPLICKEYISKRPVIVPYHKGGKRLHIGFREFTEDLALRSQAIKDELNSVKVLTLCQSKDKDNLDEESVDTHEKERSYGSIMMERLTGSEDGRIDHMLQDKTFQHPYISAIGAHTNYWRDPDTALFILKHLYRDIPEDPEVLEEIKDSSSKNGSEGWSDQREAVDEELPLTFADRVFVRNFSRGARKLMKKR</sequence>
<dbReference type="STRING" id="542762.A0A4S4E7H0"/>
<feature type="region of interest" description="Disordered" evidence="1">
    <location>
        <begin position="1"/>
        <end position="36"/>
    </location>
</feature>
<proteinExistence type="predicted"/>
<keyword evidence="2" id="KW-0812">Transmembrane</keyword>
<keyword evidence="2" id="KW-1133">Transmembrane helix</keyword>
<name>A0A4S4E7H0_CAMSN</name>
<dbReference type="PANTHER" id="PTHR23509">
    <property type="entry name" value="PA-PL1 PHOSPHOLIPASE FAMILY"/>
    <property type="match status" value="1"/>
</dbReference>
<evidence type="ECO:0000313" key="4">
    <source>
        <dbReference type="EMBL" id="THG12001.1"/>
    </source>
</evidence>
<feature type="transmembrane region" description="Helical" evidence="2">
    <location>
        <begin position="525"/>
        <end position="545"/>
    </location>
</feature>
<accession>A0A4S4E7H0</accession>
<protein>
    <recommendedName>
        <fullName evidence="3">DDHD domain-containing protein</fullName>
    </recommendedName>
</protein>
<feature type="region of interest" description="Disordered" evidence="1">
    <location>
        <begin position="618"/>
        <end position="688"/>
    </location>
</feature>
<organism evidence="4 5">
    <name type="scientific">Camellia sinensis var. sinensis</name>
    <name type="common">China tea</name>
    <dbReference type="NCBI Taxonomy" id="542762"/>
    <lineage>
        <taxon>Eukaryota</taxon>
        <taxon>Viridiplantae</taxon>
        <taxon>Streptophyta</taxon>
        <taxon>Embryophyta</taxon>
        <taxon>Tracheophyta</taxon>
        <taxon>Spermatophyta</taxon>
        <taxon>Magnoliopsida</taxon>
        <taxon>eudicotyledons</taxon>
        <taxon>Gunneridae</taxon>
        <taxon>Pentapetalae</taxon>
        <taxon>asterids</taxon>
        <taxon>Ericales</taxon>
        <taxon>Theaceae</taxon>
        <taxon>Camellia</taxon>
    </lineage>
</organism>
<evidence type="ECO:0000256" key="1">
    <source>
        <dbReference type="SAM" id="MobiDB-lite"/>
    </source>
</evidence>
<feature type="transmembrane region" description="Helical" evidence="2">
    <location>
        <begin position="401"/>
        <end position="424"/>
    </location>
</feature>
<dbReference type="GO" id="GO:0004620">
    <property type="term" value="F:phospholipase activity"/>
    <property type="evidence" value="ECO:0007669"/>
    <property type="project" value="TreeGrafter"/>
</dbReference>
<feature type="compositionally biased region" description="Polar residues" evidence="1">
    <location>
        <begin position="618"/>
        <end position="646"/>
    </location>
</feature>
<evidence type="ECO:0000256" key="2">
    <source>
        <dbReference type="SAM" id="Phobius"/>
    </source>
</evidence>
<keyword evidence="5" id="KW-1185">Reference proteome</keyword>
<dbReference type="GO" id="GO:0046872">
    <property type="term" value="F:metal ion binding"/>
    <property type="evidence" value="ECO:0007669"/>
    <property type="project" value="InterPro"/>
</dbReference>
<dbReference type="PANTHER" id="PTHR23509:SF10">
    <property type="entry name" value="LD21067P"/>
    <property type="match status" value="1"/>
</dbReference>
<feature type="compositionally biased region" description="Basic and acidic residues" evidence="1">
    <location>
        <begin position="24"/>
        <end position="34"/>
    </location>
</feature>
<dbReference type="Proteomes" id="UP000306102">
    <property type="component" value="Unassembled WGS sequence"/>
</dbReference>
<gene>
    <name evidence="4" type="ORF">TEA_011507</name>
</gene>